<evidence type="ECO:0000256" key="5">
    <source>
        <dbReference type="ARBA" id="ARBA00022694"/>
    </source>
</evidence>
<dbReference type="HAMAP" id="MF_01872">
    <property type="entry name" value="tRNA_methyltr_YfiC"/>
    <property type="match status" value="1"/>
</dbReference>
<dbReference type="GO" id="GO:0008033">
    <property type="term" value="P:tRNA processing"/>
    <property type="evidence" value="ECO:0007669"/>
    <property type="project" value="UniProtKB-UniRule"/>
</dbReference>
<dbReference type="PANTHER" id="PTHR47739:SF1">
    <property type="entry name" value="TRNA1(VAL) (ADENINE(37)-N6)-METHYLTRANSFERASE"/>
    <property type="match status" value="1"/>
</dbReference>
<dbReference type="InterPro" id="IPR002052">
    <property type="entry name" value="DNA_methylase_N6_adenine_CS"/>
</dbReference>
<evidence type="ECO:0000256" key="1">
    <source>
        <dbReference type="ARBA" id="ARBA00022490"/>
    </source>
</evidence>
<dbReference type="EC" id="2.1.1.223" evidence="6"/>
<dbReference type="PANTHER" id="PTHR47739">
    <property type="entry name" value="TRNA1(VAL) (ADENINE(37)-N6)-METHYLTRANSFERASE"/>
    <property type="match status" value="1"/>
</dbReference>
<comment type="function">
    <text evidence="6">Specifically methylates the adenine in position 37 of tRNA(1)(Val) (anticodon cmo5UAC).</text>
</comment>
<comment type="similarity">
    <text evidence="6">Belongs to the methyltransferase superfamily. tRNA (adenine-N(6)-)-methyltransferase family.</text>
</comment>
<name>A0A250G0U4_9FLAO</name>
<feature type="domain" description="Methyltransferase small" evidence="7">
    <location>
        <begin position="36"/>
        <end position="120"/>
    </location>
</feature>
<dbReference type="Pfam" id="PF05175">
    <property type="entry name" value="MTS"/>
    <property type="match status" value="1"/>
</dbReference>
<dbReference type="KEGG" id="csto:CGC58_09010"/>
<evidence type="ECO:0000256" key="4">
    <source>
        <dbReference type="ARBA" id="ARBA00022691"/>
    </source>
</evidence>
<keyword evidence="1 6" id="KW-0963">Cytoplasm</keyword>
<sequence length="236" mass="26833">MTFKFKQFSVSQAQSAMKIGTDNVLLGAWTPIDNSPESILDVGAGTGVLALMLAQRTNAETIDAVEIDEEAYIECTENFENSPWADRLFCYFASFQEFVEEMQDEKYDLIISNPPFYTADYQTECESRNKARFENSLPFGTLVEGVASLLSDEGVFSVIVPFAEEENFVQLAREKGLFPKKITRVKGNANSEVKRSLIAFDRKSEVCIFDLLIIEKERNVYTDTYTEITKDFYLKM</sequence>
<dbReference type="PRINTS" id="PR00507">
    <property type="entry name" value="N12N6MTFRASE"/>
</dbReference>
<evidence type="ECO:0000256" key="2">
    <source>
        <dbReference type="ARBA" id="ARBA00022603"/>
    </source>
</evidence>
<dbReference type="RefSeq" id="WP_095896416.1">
    <property type="nucleotide sequence ID" value="NZ_BOPK01000004.1"/>
</dbReference>
<organism evidence="8 9">
    <name type="scientific">Capnocytophaga stomatis</name>
    <dbReference type="NCBI Taxonomy" id="1848904"/>
    <lineage>
        <taxon>Bacteria</taxon>
        <taxon>Pseudomonadati</taxon>
        <taxon>Bacteroidota</taxon>
        <taxon>Flavobacteriia</taxon>
        <taxon>Flavobacteriales</taxon>
        <taxon>Flavobacteriaceae</taxon>
        <taxon>Capnocytophaga</taxon>
    </lineage>
</organism>
<keyword evidence="4 6" id="KW-0949">S-adenosyl-L-methionine</keyword>
<protein>
    <recommendedName>
        <fullName evidence="6">tRNA1(Val) (adenine(37)-N6)-methyltransferase</fullName>
        <ecNumber evidence="6">2.1.1.223</ecNumber>
    </recommendedName>
    <alternativeName>
        <fullName evidence="6">tRNA m6A37 methyltransferase</fullName>
    </alternativeName>
</protein>
<dbReference type="AlphaFoldDB" id="A0A250G0U4"/>
<dbReference type="CDD" id="cd02440">
    <property type="entry name" value="AdoMet_MTases"/>
    <property type="match status" value="1"/>
</dbReference>
<reference evidence="9" key="1">
    <citation type="submission" date="2017-06" db="EMBL/GenBank/DDBJ databases">
        <title>Capnocytophaga spp. assemblies.</title>
        <authorList>
            <person name="Gulvik C.A."/>
        </authorList>
    </citation>
    <scope>NUCLEOTIDE SEQUENCE [LARGE SCALE GENOMIC DNA]</scope>
    <source>
        <strain evidence="9">H2177</strain>
    </source>
</reference>
<dbReference type="InterPro" id="IPR022882">
    <property type="entry name" value="tRNA_adenine-N6_MeTrfase"/>
</dbReference>
<keyword evidence="2 6" id="KW-0489">Methyltransferase</keyword>
<proteinExistence type="inferred from homology"/>
<evidence type="ECO:0000256" key="6">
    <source>
        <dbReference type="HAMAP-Rule" id="MF_01872"/>
    </source>
</evidence>
<keyword evidence="3 6" id="KW-0808">Transferase</keyword>
<accession>A0A250G0U4</accession>
<dbReference type="GO" id="GO:0016430">
    <property type="term" value="F:tRNA (adenine-N6)-methyltransferase activity"/>
    <property type="evidence" value="ECO:0007669"/>
    <property type="project" value="UniProtKB-UniRule"/>
</dbReference>
<dbReference type="GO" id="GO:0003676">
    <property type="term" value="F:nucleic acid binding"/>
    <property type="evidence" value="ECO:0007669"/>
    <property type="project" value="InterPro"/>
</dbReference>
<dbReference type="InterPro" id="IPR007848">
    <property type="entry name" value="Small_mtfrase_dom"/>
</dbReference>
<keyword evidence="5 6" id="KW-0819">tRNA processing</keyword>
<comment type="catalytic activity">
    <reaction evidence="6">
        <text>adenosine(37) in tRNA1(Val) + S-adenosyl-L-methionine = N(6)-methyladenosine(37) in tRNA1(Val) + S-adenosyl-L-homocysteine + H(+)</text>
        <dbReference type="Rhea" id="RHEA:43160"/>
        <dbReference type="Rhea" id="RHEA-COMP:10369"/>
        <dbReference type="Rhea" id="RHEA-COMP:10370"/>
        <dbReference type="ChEBI" id="CHEBI:15378"/>
        <dbReference type="ChEBI" id="CHEBI:57856"/>
        <dbReference type="ChEBI" id="CHEBI:59789"/>
        <dbReference type="ChEBI" id="CHEBI:74411"/>
        <dbReference type="ChEBI" id="CHEBI:74449"/>
        <dbReference type="EC" id="2.1.1.223"/>
    </reaction>
</comment>
<evidence type="ECO:0000313" key="9">
    <source>
        <dbReference type="Proteomes" id="UP000217348"/>
    </source>
</evidence>
<dbReference type="InterPro" id="IPR050210">
    <property type="entry name" value="tRNA_Adenine-N(6)_MTase"/>
</dbReference>
<dbReference type="GO" id="GO:0005737">
    <property type="term" value="C:cytoplasm"/>
    <property type="evidence" value="ECO:0007669"/>
    <property type="project" value="UniProtKB-SubCell"/>
</dbReference>
<evidence type="ECO:0000259" key="7">
    <source>
        <dbReference type="Pfam" id="PF05175"/>
    </source>
</evidence>
<evidence type="ECO:0000313" key="8">
    <source>
        <dbReference type="EMBL" id="ATA89856.1"/>
    </source>
</evidence>
<dbReference type="GO" id="GO:0032259">
    <property type="term" value="P:methylation"/>
    <property type="evidence" value="ECO:0007669"/>
    <property type="project" value="UniProtKB-KW"/>
</dbReference>
<dbReference type="Gene3D" id="3.40.50.150">
    <property type="entry name" value="Vaccinia Virus protein VP39"/>
    <property type="match status" value="1"/>
</dbReference>
<dbReference type="Proteomes" id="UP000217348">
    <property type="component" value="Chromosome"/>
</dbReference>
<gene>
    <name evidence="8" type="ORF">CGC58_09010</name>
</gene>
<dbReference type="EMBL" id="CP022387">
    <property type="protein sequence ID" value="ATA89856.1"/>
    <property type="molecule type" value="Genomic_DNA"/>
</dbReference>
<dbReference type="SUPFAM" id="SSF53335">
    <property type="entry name" value="S-adenosyl-L-methionine-dependent methyltransferases"/>
    <property type="match status" value="1"/>
</dbReference>
<evidence type="ECO:0000256" key="3">
    <source>
        <dbReference type="ARBA" id="ARBA00022679"/>
    </source>
</evidence>
<comment type="subcellular location">
    <subcellularLocation>
        <location evidence="6">Cytoplasm</location>
    </subcellularLocation>
</comment>
<dbReference type="PROSITE" id="PS00092">
    <property type="entry name" value="N6_MTASE"/>
    <property type="match status" value="1"/>
</dbReference>
<dbReference type="OrthoDB" id="5383291at2"/>
<dbReference type="InterPro" id="IPR029063">
    <property type="entry name" value="SAM-dependent_MTases_sf"/>
</dbReference>